<feature type="region of interest" description="Disordered" evidence="1">
    <location>
        <begin position="142"/>
        <end position="166"/>
    </location>
</feature>
<keyword evidence="2" id="KW-0812">Transmembrane</keyword>
<dbReference type="EMBL" id="FOVW01000006">
    <property type="protein sequence ID" value="SFO39141.1"/>
    <property type="molecule type" value="Genomic_DNA"/>
</dbReference>
<dbReference type="RefSeq" id="WP_091653858.1">
    <property type="nucleotide sequence ID" value="NZ_FOVW01000006.1"/>
</dbReference>
<dbReference type="STRING" id="226506.SAMN04488519_10652"/>
<keyword evidence="2" id="KW-1133">Transmembrane helix</keyword>
<sequence>MEGLSIKNSHSNLNFRPTLNNPPKFYYLQAMDLGNILYILAVLAYFIYTATRKKKSEEGLDPADTPTNQPEQGTSFEDLLREIRDQQKKPRTQEAPKPKKKEPAPVQMPETVEELPWKTKYKSLEEQDDEIQYYEGAFNKTKSDLSKTSKGVPEIPSVVDRDESRKSIRSNPYARLLKNSSSMKDAIVLKEILDRKHF</sequence>
<evidence type="ECO:0000313" key="4">
    <source>
        <dbReference type="Proteomes" id="UP000199564"/>
    </source>
</evidence>
<feature type="compositionally biased region" description="Basic and acidic residues" evidence="1">
    <location>
        <begin position="78"/>
        <end position="103"/>
    </location>
</feature>
<evidence type="ECO:0000256" key="2">
    <source>
        <dbReference type="SAM" id="Phobius"/>
    </source>
</evidence>
<evidence type="ECO:0000256" key="1">
    <source>
        <dbReference type="SAM" id="MobiDB-lite"/>
    </source>
</evidence>
<evidence type="ECO:0000313" key="3">
    <source>
        <dbReference type="EMBL" id="SFO39141.1"/>
    </source>
</evidence>
<gene>
    <name evidence="3" type="ORF">SAMN04488519_10652</name>
</gene>
<keyword evidence="4" id="KW-1185">Reference proteome</keyword>
<dbReference type="Proteomes" id="UP000199564">
    <property type="component" value="Unassembled WGS sequence"/>
</dbReference>
<feature type="transmembrane region" description="Helical" evidence="2">
    <location>
        <begin position="25"/>
        <end position="48"/>
    </location>
</feature>
<dbReference type="AlphaFoldDB" id="A0A1I5GU93"/>
<proteinExistence type="predicted"/>
<protein>
    <submittedName>
        <fullName evidence="3">Uncharacterized protein</fullName>
    </submittedName>
</protein>
<reference evidence="4" key="1">
    <citation type="submission" date="2016-10" db="EMBL/GenBank/DDBJ databases">
        <authorList>
            <person name="Varghese N."/>
            <person name="Submissions S."/>
        </authorList>
    </citation>
    <scope>NUCLEOTIDE SEQUENCE [LARGE SCALE GENOMIC DNA]</scope>
    <source>
        <strain evidence="4">DSM 15282</strain>
    </source>
</reference>
<organism evidence="3 4">
    <name type="scientific">Algoriphagus ornithinivorans</name>
    <dbReference type="NCBI Taxonomy" id="226506"/>
    <lineage>
        <taxon>Bacteria</taxon>
        <taxon>Pseudomonadati</taxon>
        <taxon>Bacteroidota</taxon>
        <taxon>Cytophagia</taxon>
        <taxon>Cytophagales</taxon>
        <taxon>Cyclobacteriaceae</taxon>
        <taxon>Algoriphagus</taxon>
    </lineage>
</organism>
<accession>A0A1I5GU93</accession>
<keyword evidence="2" id="KW-0472">Membrane</keyword>
<feature type="region of interest" description="Disordered" evidence="1">
    <location>
        <begin position="55"/>
        <end position="112"/>
    </location>
</feature>
<feature type="compositionally biased region" description="Polar residues" evidence="1">
    <location>
        <begin position="65"/>
        <end position="75"/>
    </location>
</feature>
<name>A0A1I5GU93_9BACT</name>